<dbReference type="EMBL" id="JACHDB010000001">
    <property type="protein sequence ID" value="MBB5434788.1"/>
    <property type="molecule type" value="Genomic_DNA"/>
</dbReference>
<evidence type="ECO:0000259" key="6">
    <source>
        <dbReference type="Pfam" id="PF04542"/>
    </source>
</evidence>
<comment type="caution">
    <text evidence="8">The sequence shown here is derived from an EMBL/GenBank/DDBJ whole genome shotgun (WGS) entry which is preliminary data.</text>
</comment>
<feature type="domain" description="RNA polymerase sigma factor 70 region 4 type 2" evidence="7">
    <location>
        <begin position="115"/>
        <end position="165"/>
    </location>
</feature>
<dbReference type="NCBIfam" id="TIGR02937">
    <property type="entry name" value="sigma70-ECF"/>
    <property type="match status" value="1"/>
</dbReference>
<evidence type="ECO:0000256" key="3">
    <source>
        <dbReference type="ARBA" id="ARBA00023015"/>
    </source>
</evidence>
<dbReference type="NCBIfam" id="NF007214">
    <property type="entry name" value="PRK09636.1"/>
    <property type="match status" value="1"/>
</dbReference>
<proteinExistence type="inferred from homology"/>
<dbReference type="Gene3D" id="3.10.450.50">
    <property type="match status" value="1"/>
</dbReference>
<dbReference type="SUPFAM" id="SSF88659">
    <property type="entry name" value="Sigma3 and sigma4 domains of RNA polymerase sigma factors"/>
    <property type="match status" value="1"/>
</dbReference>
<accession>A0A7W8QQL6</accession>
<dbReference type="InterPro" id="IPR007627">
    <property type="entry name" value="RNA_pol_sigma70_r2"/>
</dbReference>
<dbReference type="InterPro" id="IPR013249">
    <property type="entry name" value="RNA_pol_sigma70_r4_t2"/>
</dbReference>
<protein>
    <submittedName>
        <fullName evidence="8">RNA polymerase sigma-70 factor (ECF subfamily)</fullName>
    </submittedName>
</protein>
<dbReference type="InterPro" id="IPR013324">
    <property type="entry name" value="RNA_pol_sigma_r3/r4-like"/>
</dbReference>
<keyword evidence="9" id="KW-1185">Reference proteome</keyword>
<evidence type="ECO:0000256" key="2">
    <source>
        <dbReference type="ARBA" id="ARBA00011344"/>
    </source>
</evidence>
<dbReference type="InterPro" id="IPR036388">
    <property type="entry name" value="WH-like_DNA-bd_sf"/>
</dbReference>
<comment type="subunit">
    <text evidence="2">Interacts transiently with the RNA polymerase catalytic core formed by RpoA, RpoB, RpoC and RpoZ (2 alpha, 1 beta, 1 beta' and 1 omega subunit) to form the RNA polymerase holoenzyme that can initiate transcription.</text>
</comment>
<dbReference type="PANTHER" id="PTHR30173:SF36">
    <property type="entry name" value="ECF RNA POLYMERASE SIGMA FACTOR SIGJ"/>
    <property type="match status" value="1"/>
</dbReference>
<keyword evidence="3" id="KW-0805">Transcription regulation</keyword>
<dbReference type="InterPro" id="IPR014303">
    <property type="entry name" value="RNA_pol_sigma-70_ECF"/>
</dbReference>
<dbReference type="GO" id="GO:0003677">
    <property type="term" value="F:DNA binding"/>
    <property type="evidence" value="ECO:0007669"/>
    <property type="project" value="InterPro"/>
</dbReference>
<dbReference type="Gene3D" id="1.10.10.10">
    <property type="entry name" value="Winged helix-like DNA-binding domain superfamily/Winged helix DNA-binding domain"/>
    <property type="match status" value="1"/>
</dbReference>
<dbReference type="InterPro" id="IPR013325">
    <property type="entry name" value="RNA_pol_sigma_r2"/>
</dbReference>
<evidence type="ECO:0000259" key="7">
    <source>
        <dbReference type="Pfam" id="PF08281"/>
    </source>
</evidence>
<dbReference type="Pfam" id="PF04542">
    <property type="entry name" value="Sigma70_r2"/>
    <property type="match status" value="1"/>
</dbReference>
<keyword evidence="5" id="KW-0804">Transcription</keyword>
<evidence type="ECO:0000256" key="4">
    <source>
        <dbReference type="ARBA" id="ARBA00023082"/>
    </source>
</evidence>
<dbReference type="SUPFAM" id="SSF88946">
    <property type="entry name" value="Sigma2 domain of RNA polymerase sigma factors"/>
    <property type="match status" value="1"/>
</dbReference>
<sequence length="321" mass="34478">MAGTTGPEPGAGGGEEVFERHRRLLFAVAYDMLGSVHDAEDCVQEAWLGWHRADRAAVGEPRAYLVRAVTNRALNKVRSAKARRETYIGPWLPEPLGAAPDAAERAEKAEEVSYALLVVLETLGPVERAVFVLREVFGLPHAEIAAAVDRSEQAVRQIARRARAHVKERRPRFAPDDAERRPLTERFLAASLQGDVAGLKALLAEDAQLVTDGGGKRRAALRPIFGAAKCARFLASLGPGYTDHRLEEVVVGGEPAGLLLGPDGSVEAMVTAEVADGLITRMLVLRNPDKLGGFHAAAAGRGMRRVLNGGNTQPDSNLGKR</sequence>
<comment type="similarity">
    <text evidence="1">Belongs to the sigma-70 factor family. ECF subfamily.</text>
</comment>
<keyword evidence="4" id="KW-0731">Sigma factor</keyword>
<dbReference type="Gene3D" id="1.10.1740.10">
    <property type="match status" value="1"/>
</dbReference>
<evidence type="ECO:0000313" key="8">
    <source>
        <dbReference type="EMBL" id="MBB5434788.1"/>
    </source>
</evidence>
<dbReference type="AlphaFoldDB" id="A0A7W8QQL6"/>
<name>A0A7W8QQL6_9ACTN</name>
<dbReference type="NCBIfam" id="TIGR02957">
    <property type="entry name" value="SigX4"/>
    <property type="match status" value="1"/>
</dbReference>
<evidence type="ECO:0000313" key="9">
    <source>
        <dbReference type="Proteomes" id="UP000572635"/>
    </source>
</evidence>
<dbReference type="InterPro" id="IPR014284">
    <property type="entry name" value="RNA_pol_sigma-70_dom"/>
</dbReference>
<dbReference type="Pfam" id="PF08281">
    <property type="entry name" value="Sigma70_r4_2"/>
    <property type="match status" value="1"/>
</dbReference>
<evidence type="ECO:0000256" key="1">
    <source>
        <dbReference type="ARBA" id="ARBA00010641"/>
    </source>
</evidence>
<dbReference type="GO" id="GO:0016987">
    <property type="term" value="F:sigma factor activity"/>
    <property type="evidence" value="ECO:0007669"/>
    <property type="project" value="UniProtKB-KW"/>
</dbReference>
<dbReference type="Proteomes" id="UP000572635">
    <property type="component" value="Unassembled WGS sequence"/>
</dbReference>
<dbReference type="InterPro" id="IPR032710">
    <property type="entry name" value="NTF2-like_dom_sf"/>
</dbReference>
<reference evidence="8 9" key="1">
    <citation type="submission" date="2020-08" db="EMBL/GenBank/DDBJ databases">
        <title>Sequencing the genomes of 1000 actinobacteria strains.</title>
        <authorList>
            <person name="Klenk H.-P."/>
        </authorList>
    </citation>
    <scope>NUCLEOTIDE SEQUENCE [LARGE SCALE GENOMIC DNA]</scope>
    <source>
        <strain evidence="8 9">DSM 44551</strain>
    </source>
</reference>
<dbReference type="SUPFAM" id="SSF54427">
    <property type="entry name" value="NTF2-like"/>
    <property type="match status" value="1"/>
</dbReference>
<feature type="domain" description="RNA polymerase sigma-70 region 2" evidence="6">
    <location>
        <begin position="18"/>
        <end position="81"/>
    </location>
</feature>
<dbReference type="GO" id="GO:0006352">
    <property type="term" value="P:DNA-templated transcription initiation"/>
    <property type="evidence" value="ECO:0007669"/>
    <property type="project" value="InterPro"/>
</dbReference>
<organism evidence="8 9">
    <name type="scientific">Nocardiopsis composta</name>
    <dbReference type="NCBI Taxonomy" id="157465"/>
    <lineage>
        <taxon>Bacteria</taxon>
        <taxon>Bacillati</taxon>
        <taxon>Actinomycetota</taxon>
        <taxon>Actinomycetes</taxon>
        <taxon>Streptosporangiales</taxon>
        <taxon>Nocardiopsidaceae</taxon>
        <taxon>Nocardiopsis</taxon>
    </lineage>
</organism>
<dbReference type="PANTHER" id="PTHR30173">
    <property type="entry name" value="SIGMA 19 FACTOR"/>
    <property type="match status" value="1"/>
</dbReference>
<evidence type="ECO:0000256" key="5">
    <source>
        <dbReference type="ARBA" id="ARBA00023163"/>
    </source>
</evidence>
<dbReference type="RefSeq" id="WP_221331650.1">
    <property type="nucleotide sequence ID" value="NZ_BAAAJD010000036.1"/>
</dbReference>
<dbReference type="CDD" id="cd06171">
    <property type="entry name" value="Sigma70_r4"/>
    <property type="match status" value="1"/>
</dbReference>
<gene>
    <name evidence="8" type="ORF">HDA36_004872</name>
</gene>
<dbReference type="InterPro" id="IPR052704">
    <property type="entry name" value="ECF_Sigma-70_Domain"/>
</dbReference>